<dbReference type="EMBL" id="CP011376">
    <property type="protein sequence ID" value="AKG07085.1"/>
    <property type="molecule type" value="Genomic_DNA"/>
</dbReference>
<dbReference type="RefSeq" id="WP_046697150.1">
    <property type="nucleotide sequence ID" value="NZ_CP011376.1"/>
</dbReference>
<gene>
    <name evidence="1" type="ORF">AAX06_01590</name>
</gene>
<proteinExistence type="predicted"/>
<accession>A0AAC8T7D8</accession>
<dbReference type="Proteomes" id="UP000077465">
    <property type="component" value="Chromosome"/>
</dbReference>
<reference evidence="1 2" key="1">
    <citation type="submission" date="2015-05" db="EMBL/GenBank/DDBJ databases">
        <authorList>
            <person name="Dickey A."/>
            <person name="Clawson M."/>
            <person name="Bono J."/>
            <person name="Loy J.D."/>
        </authorList>
    </citation>
    <scope>NUCLEOTIDE SEQUENCE [LARGE SCALE GENOMIC DNA]</scope>
    <source>
        <strain evidence="1 2">22581</strain>
    </source>
</reference>
<sequence>MCKHGYGVALYPPPKVGGFTAMIDKLSQIYDWYCQGYYFLRKLALNYGLSADLSFYDENYQGFQFSDEALAEIYQQAHWFYDDLICQNIVLINPPSYDVNMDYFQDFRDGTQKARTDLPQSTNCH</sequence>
<evidence type="ECO:0000313" key="1">
    <source>
        <dbReference type="EMBL" id="AKG07085.1"/>
    </source>
</evidence>
<name>A0AAC8T7D8_9GAMM</name>
<evidence type="ECO:0000313" key="2">
    <source>
        <dbReference type="Proteomes" id="UP000077465"/>
    </source>
</evidence>
<protein>
    <submittedName>
        <fullName evidence="1">Uncharacterized protein</fullName>
    </submittedName>
</protein>
<dbReference type="AlphaFoldDB" id="A0AAC8T7D8"/>
<organism evidence="1 2">
    <name type="scientific">Moraxella bovoculi</name>
    <dbReference type="NCBI Taxonomy" id="386891"/>
    <lineage>
        <taxon>Bacteria</taxon>
        <taxon>Pseudomonadati</taxon>
        <taxon>Pseudomonadota</taxon>
        <taxon>Gammaproteobacteria</taxon>
        <taxon>Moraxellales</taxon>
        <taxon>Moraxellaceae</taxon>
        <taxon>Moraxella</taxon>
    </lineage>
</organism>